<dbReference type="PANTHER" id="PTHR11918">
    <property type="entry name" value="RADICAL SAM PROTEINS"/>
    <property type="match status" value="1"/>
</dbReference>
<dbReference type="PANTHER" id="PTHR11918:SF45">
    <property type="entry name" value="THREONYLCARBAMOYLADENOSINE TRNA METHYLTHIOTRANSFERASE"/>
    <property type="match status" value="1"/>
</dbReference>
<dbReference type="PROSITE" id="PS51449">
    <property type="entry name" value="MTTASE_N"/>
    <property type="match status" value="1"/>
</dbReference>
<dbReference type="GO" id="GO:0051539">
    <property type="term" value="F:4 iron, 4 sulfur cluster binding"/>
    <property type="evidence" value="ECO:0007669"/>
    <property type="project" value="UniProtKB-KW"/>
</dbReference>
<dbReference type="Pfam" id="PF00919">
    <property type="entry name" value="UPF0004"/>
    <property type="match status" value="1"/>
</dbReference>
<accession>A0A8C9FMI0</accession>
<dbReference type="GO" id="GO:0035598">
    <property type="term" value="F:tRNA (N(6)-L-threonylcarbamoyladenosine(37)-C(2))-methylthiotransferase activity"/>
    <property type="evidence" value="ECO:0007669"/>
    <property type="project" value="TreeGrafter"/>
</dbReference>
<dbReference type="Ensembl" id="ENSPSTT00000019130.1">
    <property type="protein sequence ID" value="ENSPSTP00000018259.1"/>
    <property type="gene ID" value="ENSPSTG00000013096.1"/>
</dbReference>
<keyword evidence="1" id="KW-0808">Transferase</keyword>
<reference evidence="3" key="2">
    <citation type="submission" date="2025-09" db="UniProtKB">
        <authorList>
            <consortium name="Ensembl"/>
        </authorList>
    </citation>
    <scope>IDENTIFICATION</scope>
</reference>
<name>A0A8C9FMI0_PAVCR</name>
<dbReference type="Proteomes" id="UP000694428">
    <property type="component" value="Unplaced"/>
</dbReference>
<organism evidence="3 4">
    <name type="scientific">Pavo cristatus</name>
    <name type="common">Indian peafowl</name>
    <name type="synonym">Blue peafowl</name>
    <dbReference type="NCBI Taxonomy" id="9049"/>
    <lineage>
        <taxon>Eukaryota</taxon>
        <taxon>Metazoa</taxon>
        <taxon>Chordata</taxon>
        <taxon>Craniata</taxon>
        <taxon>Vertebrata</taxon>
        <taxon>Euteleostomi</taxon>
        <taxon>Archelosauria</taxon>
        <taxon>Archosauria</taxon>
        <taxon>Dinosauria</taxon>
        <taxon>Saurischia</taxon>
        <taxon>Theropoda</taxon>
        <taxon>Coelurosauria</taxon>
        <taxon>Aves</taxon>
        <taxon>Neognathae</taxon>
        <taxon>Galloanserae</taxon>
        <taxon>Galliformes</taxon>
        <taxon>Phasianidae</taxon>
        <taxon>Phasianinae</taxon>
        <taxon>Pavo</taxon>
    </lineage>
</organism>
<evidence type="ECO:0000256" key="1">
    <source>
        <dbReference type="ARBA" id="ARBA00022679"/>
    </source>
</evidence>
<proteinExistence type="predicted"/>
<reference evidence="3" key="1">
    <citation type="submission" date="2025-08" db="UniProtKB">
        <authorList>
            <consortium name="Ensembl"/>
        </authorList>
    </citation>
    <scope>IDENTIFICATION</scope>
</reference>
<sequence length="195" mass="22312">MPAACDSVLEDIEDIVSAQDLKPHDWRFVRKNVFPKVRKRSSQLRAQTDDDPPHDSVIPGIQKIWIRTWGCSHNNSDGEYMAGQLAAYGYKITAFAHSRGEAVLSDCSHLTQPMQNYVCMQTVCYINATSYFWLMVFEAFFYWPNCLTHLLFSIARSADVMDMKNMTLCVKQKCGMTGSVPRLISFIDICMHFAY</sequence>
<protein>
    <recommendedName>
        <fullName evidence="2">MTTase N-terminal domain-containing protein</fullName>
    </recommendedName>
</protein>
<keyword evidence="4" id="KW-1185">Reference proteome</keyword>
<dbReference type="Gene3D" id="3.40.50.12160">
    <property type="entry name" value="Methylthiotransferase, N-terminal domain"/>
    <property type="match status" value="1"/>
</dbReference>
<feature type="domain" description="MTTase N-terminal" evidence="2">
    <location>
        <begin position="62"/>
        <end position="108"/>
    </location>
</feature>
<evidence type="ECO:0000259" key="2">
    <source>
        <dbReference type="PROSITE" id="PS51449"/>
    </source>
</evidence>
<dbReference type="GO" id="GO:0046872">
    <property type="term" value="F:metal ion binding"/>
    <property type="evidence" value="ECO:0007669"/>
    <property type="project" value="UniProtKB-KW"/>
</dbReference>
<dbReference type="AlphaFoldDB" id="A0A8C9FMI0"/>
<dbReference type="GO" id="GO:0005783">
    <property type="term" value="C:endoplasmic reticulum"/>
    <property type="evidence" value="ECO:0007669"/>
    <property type="project" value="TreeGrafter"/>
</dbReference>
<dbReference type="InterPro" id="IPR038135">
    <property type="entry name" value="Methylthiotransferase_N_sf"/>
</dbReference>
<evidence type="ECO:0000313" key="4">
    <source>
        <dbReference type="Proteomes" id="UP000694428"/>
    </source>
</evidence>
<evidence type="ECO:0000313" key="3">
    <source>
        <dbReference type="Ensembl" id="ENSPSTP00000018259.1"/>
    </source>
</evidence>
<dbReference type="InterPro" id="IPR013848">
    <property type="entry name" value="Methylthiotransferase_N"/>
</dbReference>